<feature type="transmembrane region" description="Helical" evidence="1">
    <location>
        <begin position="20"/>
        <end position="37"/>
    </location>
</feature>
<keyword evidence="1" id="KW-0472">Membrane</keyword>
<dbReference type="AlphaFoldDB" id="A0A317JNR8"/>
<evidence type="ECO:0000313" key="2">
    <source>
        <dbReference type="EMBL" id="PWU22821.1"/>
    </source>
</evidence>
<organism evidence="2 3">
    <name type="scientific">Candidatus Cerribacteria bacterium 'Amazon FNV 2010 28 9'</name>
    <dbReference type="NCBI Taxonomy" id="2081795"/>
    <lineage>
        <taxon>Bacteria</taxon>
        <taxon>Candidatus Cerribacteria</taxon>
    </lineage>
</organism>
<comment type="caution">
    <text evidence="2">The sequence shown here is derived from an EMBL/GenBank/DDBJ whole genome shotgun (WGS) entry which is preliminary data.</text>
</comment>
<dbReference type="EMBL" id="PSRQ01000055">
    <property type="protein sequence ID" value="PWU22821.1"/>
    <property type="molecule type" value="Genomic_DNA"/>
</dbReference>
<dbReference type="Proteomes" id="UP000246104">
    <property type="component" value="Unassembled WGS sequence"/>
</dbReference>
<protein>
    <submittedName>
        <fullName evidence="2">Uncharacterized protein</fullName>
    </submittedName>
</protein>
<reference evidence="2 3" key="1">
    <citation type="submission" date="2018-02" db="EMBL/GenBank/DDBJ databases">
        <title>Genomic Reconstructions from Amazon Rainforest and Pasture Soil Reveal Novel Insights into the Physiology of Candidate Phyla in Tropical Sites.</title>
        <authorList>
            <person name="Kroeger M.E."/>
            <person name="Delmont T."/>
            <person name="Eren A.M."/>
            <person name="Guo J."/>
            <person name="Meyer K.M."/>
            <person name="Khan K."/>
            <person name="Rodrigues J.L.M."/>
            <person name="Bohannan B.J.M."/>
            <person name="Tringe S."/>
            <person name="Borges C.D."/>
            <person name="Tiedje J."/>
            <person name="Tsai S.M."/>
            <person name="Nusslein K."/>
        </authorList>
    </citation>
    <scope>NUCLEOTIDE SEQUENCE [LARGE SCALE GENOMIC DNA]</scope>
    <source>
        <strain evidence="2">Amazon FNV 2010 28 9</strain>
    </source>
</reference>
<accession>A0A317JNR8</accession>
<evidence type="ECO:0000313" key="3">
    <source>
        <dbReference type="Proteomes" id="UP000246104"/>
    </source>
</evidence>
<gene>
    <name evidence="2" type="ORF">C5B42_05050</name>
</gene>
<evidence type="ECO:0000256" key="1">
    <source>
        <dbReference type="SAM" id="Phobius"/>
    </source>
</evidence>
<keyword evidence="1" id="KW-0812">Transmembrane</keyword>
<keyword evidence="1" id="KW-1133">Transmembrane helix</keyword>
<name>A0A317JNR8_9BACT</name>
<proteinExistence type="predicted"/>
<sequence>MAGTFCFFFAWLISAKKFRLFVSVFCVVGVIAIFFLIQRVAFVKHGNEMAADAHGVVQLLDDGESGIVLYHITINGKPGIGWCDSDGCYTVQIVQPNQ</sequence>